<dbReference type="AlphaFoldDB" id="A0A9W9V6Y9"/>
<organism evidence="2 3">
    <name type="scientific">Penicillium cataractarum</name>
    <dbReference type="NCBI Taxonomy" id="2100454"/>
    <lineage>
        <taxon>Eukaryota</taxon>
        <taxon>Fungi</taxon>
        <taxon>Dikarya</taxon>
        <taxon>Ascomycota</taxon>
        <taxon>Pezizomycotina</taxon>
        <taxon>Eurotiomycetes</taxon>
        <taxon>Eurotiomycetidae</taxon>
        <taxon>Eurotiales</taxon>
        <taxon>Aspergillaceae</taxon>
        <taxon>Penicillium</taxon>
    </lineage>
</organism>
<feature type="region of interest" description="Disordered" evidence="1">
    <location>
        <begin position="96"/>
        <end position="127"/>
    </location>
</feature>
<feature type="compositionally biased region" description="Polar residues" evidence="1">
    <location>
        <begin position="96"/>
        <end position="117"/>
    </location>
</feature>
<reference evidence="2" key="1">
    <citation type="submission" date="2022-11" db="EMBL/GenBank/DDBJ databases">
        <authorList>
            <person name="Petersen C."/>
        </authorList>
    </citation>
    <scope>NUCLEOTIDE SEQUENCE</scope>
    <source>
        <strain evidence="2">IBT 29864</strain>
    </source>
</reference>
<sequence>MPSPPMNRNISDSNPRGPDVANLPRTWMTPNEYFHNLAISMPVIEDLATSQANAVSQSRLVRSTMPLNDSKSAIPPNWTPQATDLWHQCPENWTQLDHNVGNQDTPGRTQAPISTRMENGAVNPPHP</sequence>
<proteinExistence type="predicted"/>
<feature type="region of interest" description="Disordered" evidence="1">
    <location>
        <begin position="1"/>
        <end position="23"/>
    </location>
</feature>
<feature type="compositionally biased region" description="Polar residues" evidence="1">
    <location>
        <begin position="1"/>
        <end position="14"/>
    </location>
</feature>
<protein>
    <submittedName>
        <fullName evidence="2">Uncharacterized protein</fullName>
    </submittedName>
</protein>
<evidence type="ECO:0000256" key="1">
    <source>
        <dbReference type="SAM" id="MobiDB-lite"/>
    </source>
</evidence>
<gene>
    <name evidence="2" type="ORF">N7496_007305</name>
</gene>
<keyword evidence="3" id="KW-1185">Reference proteome</keyword>
<dbReference type="GeneID" id="81439413"/>
<evidence type="ECO:0000313" key="3">
    <source>
        <dbReference type="Proteomes" id="UP001147782"/>
    </source>
</evidence>
<evidence type="ECO:0000313" key="2">
    <source>
        <dbReference type="EMBL" id="KAJ5371213.1"/>
    </source>
</evidence>
<reference evidence="2" key="2">
    <citation type="journal article" date="2023" name="IMA Fungus">
        <title>Comparative genomic study of the Penicillium genus elucidates a diverse pangenome and 15 lateral gene transfer events.</title>
        <authorList>
            <person name="Petersen C."/>
            <person name="Sorensen T."/>
            <person name="Nielsen M.R."/>
            <person name="Sondergaard T.E."/>
            <person name="Sorensen J.L."/>
            <person name="Fitzpatrick D.A."/>
            <person name="Frisvad J.C."/>
            <person name="Nielsen K.L."/>
        </authorList>
    </citation>
    <scope>NUCLEOTIDE SEQUENCE</scope>
    <source>
        <strain evidence="2">IBT 29864</strain>
    </source>
</reference>
<dbReference type="EMBL" id="JAPZBS010000005">
    <property type="protein sequence ID" value="KAJ5371213.1"/>
    <property type="molecule type" value="Genomic_DNA"/>
</dbReference>
<comment type="caution">
    <text evidence="2">The sequence shown here is derived from an EMBL/GenBank/DDBJ whole genome shotgun (WGS) entry which is preliminary data.</text>
</comment>
<dbReference type="Proteomes" id="UP001147782">
    <property type="component" value="Unassembled WGS sequence"/>
</dbReference>
<dbReference type="RefSeq" id="XP_056555647.1">
    <property type="nucleotide sequence ID" value="XM_056700234.1"/>
</dbReference>
<accession>A0A9W9V6Y9</accession>
<dbReference type="OrthoDB" id="10365301at2759"/>
<name>A0A9W9V6Y9_9EURO</name>